<dbReference type="InterPro" id="IPR044746">
    <property type="entry name" value="ABCC_6TM_D1"/>
</dbReference>
<feature type="transmembrane region" description="Helical" evidence="10">
    <location>
        <begin position="309"/>
        <end position="331"/>
    </location>
</feature>
<dbReference type="Proteomes" id="UP000054408">
    <property type="component" value="Unassembled WGS sequence"/>
</dbReference>
<sequence>MTTLATASIFSKLTWSWVSPLLALGSQRALTLDDMPDLDEADTTERLSADLAEAWERHRTSGGNWRLARALAEAFGPYYLKVSSAVAAESAVRLVQVICLTGLVEFVASESAKSDSVSSPVGWLWALGLSLSVIAHGVLHHVYFFGANRCGTWFRTSIASLMYAKALRVPQSALAGTSTGRIVNIISSDAARLELFATYAIFLVLAPLECIVALILMWRAIGPACLVGFATLTLLLPLQWYFSRRIGARRSITASFTDARLKLLTDVLKGMRVMKMYAWEDSFAGLIRSERAQEIHSHRVMGRFMATNLASFTVFAVLTMLTTMTTLYFQGRTLTPASVFTTLALFNMVRLSFTLFIPFAAMTGAESRVTLRRVEAFLDLPEFAVPHLLSSSPATTGDLSPSAPYLALSPTAAFSWHPATAAGSADTSDGLPSASRRFQLSHIPLTLVPDTLTVVIGSVGAGKSSLLAALLGEMAPLPAAPRLPAWTAGLRLGYVAQEAFILSATIRDNITFGTPYDDAWYATVVEAAALVPDFALWPAGDLTFIGERGVNLSGGQKARVSLARALYAAPDVYLLDDPLSAVDPKVGAHLFRRAILGLALAPPPHCPRPLSSRARRPAILLVTHQLHYAADADNVVLMVDGSIAAQGSMDALMASRHGSQVELLANHVSAGLARGTSATLSSELGPPQPSQAYVKTADDKAESLVAEERSVGSVSAATYGKYLSSMGSAPESAGVVALCLIAEAALVLPNYWLVEWSEASASDQRAPSWLYVYALVAIAAMVLSFSRAQISWAAMLTAAAKLHSDMLDAVMRSPMAFFDANPVGRILNRFSDDQGAVDSVLPWTLFDFIQVSLMSTAVLIITAIVVPWILIPLLPLVAYYAYVRSRYVKSSRELKRLDAVSKSPVFAHFASSLDGLTTIRVFDAQPVFAAGFTGKLNANTSTYLMFLATSRWLGFRLDMMSGVFVTLLAVLVVVTASSISPGFLALALVYALQLSGAFQWAVRQSSVVENLMTSVERELAYARLPPEADRETPPTLRHTLPKPWPSAGAIAFRDLTLRYTPNAPPVLNGLTASIPPGKLVGIVGRTGAGKSSLLAALFRLAEPSPRTSITIDGVVTADLGLAHLRAALAVVPQDPVLFAGTLRSNIDPFGAYPDADLWRVLEQVQLKHVVERMVVDEPAAASGLDVTIAEAGANLSVGQRQLVCLARALLKNARILVLDEASANIDLESDAILQSSLRASLRTRSTTVLAVAHRLNTIVDYDLIMVLADGRVVEFDSPAALVANPDSVFSSMVDDTGKRSAERLRAAIFASAPAPSSSTTSKPLATFDLARSAESSYTYDAYPDPESSGSDSTSASGSDSGATSDSHPHPRSAQSLVPTSTLALFP</sequence>
<gene>
    <name evidence="14" type="ORF">AMSG_03402</name>
</gene>
<evidence type="ECO:0000256" key="5">
    <source>
        <dbReference type="ARBA" id="ARBA00022741"/>
    </source>
</evidence>
<dbReference type="Pfam" id="PF00005">
    <property type="entry name" value="ABC_tran"/>
    <property type="match status" value="2"/>
</dbReference>
<keyword evidence="8 10" id="KW-0472">Membrane</keyword>
<keyword evidence="11" id="KW-0732">Signal</keyword>
<feature type="domain" description="ABC transmembrane type-1" evidence="13">
    <location>
        <begin position="733"/>
        <end position="1010"/>
    </location>
</feature>
<evidence type="ECO:0000256" key="3">
    <source>
        <dbReference type="ARBA" id="ARBA00022448"/>
    </source>
</evidence>
<feature type="region of interest" description="Disordered" evidence="9">
    <location>
        <begin position="1338"/>
        <end position="1386"/>
    </location>
</feature>
<comment type="subcellular location">
    <subcellularLocation>
        <location evidence="1">Membrane</location>
        <topology evidence="1">Multi-pass membrane protein</topology>
    </subcellularLocation>
</comment>
<feature type="domain" description="ABC transmembrane type-1" evidence="13">
    <location>
        <begin position="85"/>
        <end position="365"/>
    </location>
</feature>
<dbReference type="InterPro" id="IPR050173">
    <property type="entry name" value="ABC_transporter_C-like"/>
</dbReference>
<dbReference type="RefSeq" id="XP_013760240.1">
    <property type="nucleotide sequence ID" value="XM_013904786.1"/>
</dbReference>
<feature type="transmembrane region" description="Helical" evidence="10">
    <location>
        <begin position="123"/>
        <end position="145"/>
    </location>
</feature>
<feature type="transmembrane region" description="Helical" evidence="10">
    <location>
        <begin position="953"/>
        <end position="976"/>
    </location>
</feature>
<dbReference type="CDD" id="cd18579">
    <property type="entry name" value="ABC_6TM_ABCC_D1"/>
    <property type="match status" value="1"/>
</dbReference>
<evidence type="ECO:0000256" key="2">
    <source>
        <dbReference type="ARBA" id="ARBA00009726"/>
    </source>
</evidence>
<feature type="transmembrane region" description="Helical" evidence="10">
    <location>
        <begin position="221"/>
        <end position="242"/>
    </location>
</feature>
<protein>
    <submittedName>
        <fullName evidence="14">ATP-binding cassette</fullName>
    </submittedName>
</protein>
<dbReference type="SMART" id="SM00382">
    <property type="entry name" value="AAA"/>
    <property type="match status" value="2"/>
</dbReference>
<dbReference type="GO" id="GO:0140359">
    <property type="term" value="F:ABC-type transporter activity"/>
    <property type="evidence" value="ECO:0007669"/>
    <property type="project" value="InterPro"/>
</dbReference>
<evidence type="ECO:0000256" key="8">
    <source>
        <dbReference type="ARBA" id="ARBA00023136"/>
    </source>
</evidence>
<feature type="transmembrane region" description="Helical" evidence="10">
    <location>
        <begin position="766"/>
        <end position="785"/>
    </location>
</feature>
<feature type="transmembrane region" description="Helical" evidence="10">
    <location>
        <begin position="857"/>
        <end position="882"/>
    </location>
</feature>
<name>A0A0L0D3T2_THETB</name>
<dbReference type="eggNOG" id="KOG0054">
    <property type="taxonomic scope" value="Eukaryota"/>
</dbReference>
<dbReference type="EMBL" id="GL349444">
    <property type="protein sequence ID" value="KNC46969.1"/>
    <property type="molecule type" value="Genomic_DNA"/>
</dbReference>
<evidence type="ECO:0000259" key="13">
    <source>
        <dbReference type="PROSITE" id="PS50929"/>
    </source>
</evidence>
<dbReference type="InterPro" id="IPR003593">
    <property type="entry name" value="AAA+_ATPase"/>
</dbReference>
<feature type="domain" description="ABC transporter" evidence="12">
    <location>
        <begin position="425"/>
        <end position="665"/>
    </location>
</feature>
<feature type="domain" description="ABC transporter" evidence="12">
    <location>
        <begin position="1050"/>
        <end position="1294"/>
    </location>
</feature>
<dbReference type="InterPro" id="IPR027417">
    <property type="entry name" value="P-loop_NTPase"/>
</dbReference>
<dbReference type="InterPro" id="IPR017871">
    <property type="entry name" value="ABC_transporter-like_CS"/>
</dbReference>
<dbReference type="PROSITE" id="PS50893">
    <property type="entry name" value="ABC_TRANSPORTER_2"/>
    <property type="match status" value="2"/>
</dbReference>
<dbReference type="Pfam" id="PF00664">
    <property type="entry name" value="ABC_membrane"/>
    <property type="match status" value="2"/>
</dbReference>
<dbReference type="FunFam" id="3.40.50.300:FF:000163">
    <property type="entry name" value="Multidrug resistance-associated protein member 4"/>
    <property type="match status" value="1"/>
</dbReference>
<proteinExistence type="inferred from homology"/>
<feature type="compositionally biased region" description="Low complexity" evidence="9">
    <location>
        <begin position="1347"/>
        <end position="1365"/>
    </location>
</feature>
<dbReference type="InterPro" id="IPR011527">
    <property type="entry name" value="ABC1_TM_dom"/>
</dbReference>
<keyword evidence="3" id="KW-0813">Transport</keyword>
<evidence type="ECO:0000256" key="7">
    <source>
        <dbReference type="ARBA" id="ARBA00022989"/>
    </source>
</evidence>
<dbReference type="InterPro" id="IPR044726">
    <property type="entry name" value="ABCC_6TM_D2"/>
</dbReference>
<keyword evidence="4 10" id="KW-0812">Transmembrane</keyword>
<dbReference type="STRING" id="461836.A0A0L0D3T2"/>
<evidence type="ECO:0000259" key="12">
    <source>
        <dbReference type="PROSITE" id="PS50893"/>
    </source>
</evidence>
<dbReference type="PANTHER" id="PTHR24223:SF456">
    <property type="entry name" value="MULTIDRUG RESISTANCE-ASSOCIATED PROTEIN LETHAL(2)03659"/>
    <property type="match status" value="1"/>
</dbReference>
<feature type="transmembrane region" description="Helical" evidence="10">
    <location>
        <begin position="343"/>
        <end position="363"/>
    </location>
</feature>
<dbReference type="OMA" id="YSHEMIM"/>
<dbReference type="PROSITE" id="PS00211">
    <property type="entry name" value="ABC_TRANSPORTER_1"/>
    <property type="match status" value="2"/>
</dbReference>
<dbReference type="InterPro" id="IPR036640">
    <property type="entry name" value="ABC1_TM_sf"/>
</dbReference>
<dbReference type="GO" id="GO:0016887">
    <property type="term" value="F:ATP hydrolysis activity"/>
    <property type="evidence" value="ECO:0007669"/>
    <property type="project" value="InterPro"/>
</dbReference>
<reference evidence="14 15" key="1">
    <citation type="submission" date="2010-05" db="EMBL/GenBank/DDBJ databases">
        <title>The Genome Sequence of Thecamonas trahens ATCC 50062.</title>
        <authorList>
            <consortium name="The Broad Institute Genome Sequencing Platform"/>
            <person name="Russ C."/>
            <person name="Cuomo C."/>
            <person name="Shea T."/>
            <person name="Young S.K."/>
            <person name="Zeng Q."/>
            <person name="Koehrsen M."/>
            <person name="Haas B."/>
            <person name="Borodovsky M."/>
            <person name="Guigo R."/>
            <person name="Alvarado L."/>
            <person name="Berlin A."/>
            <person name="Bochicchio J."/>
            <person name="Borenstein D."/>
            <person name="Chapman S."/>
            <person name="Chen Z."/>
            <person name="Freedman E."/>
            <person name="Gellesch M."/>
            <person name="Goldberg J."/>
            <person name="Griggs A."/>
            <person name="Gujja S."/>
            <person name="Heilman E."/>
            <person name="Heiman D."/>
            <person name="Hepburn T."/>
            <person name="Howarth C."/>
            <person name="Jen D."/>
            <person name="Larson L."/>
            <person name="Mehta T."/>
            <person name="Park D."/>
            <person name="Pearson M."/>
            <person name="Roberts A."/>
            <person name="Saif S."/>
            <person name="Shenoy N."/>
            <person name="Sisk P."/>
            <person name="Stolte C."/>
            <person name="Sykes S."/>
            <person name="Thomson T."/>
            <person name="Walk T."/>
            <person name="White J."/>
            <person name="Yandava C."/>
            <person name="Burger G."/>
            <person name="Gray M.W."/>
            <person name="Holland P.W.H."/>
            <person name="King N."/>
            <person name="Lang F.B.F."/>
            <person name="Roger A.J."/>
            <person name="Ruiz-Trillo I."/>
            <person name="Lander E."/>
            <person name="Nusbaum C."/>
        </authorList>
    </citation>
    <scope>NUCLEOTIDE SEQUENCE [LARGE SCALE GENOMIC DNA]</scope>
    <source>
        <strain evidence="14 15">ATCC 50062</strain>
    </source>
</reference>
<evidence type="ECO:0000256" key="1">
    <source>
        <dbReference type="ARBA" id="ARBA00004141"/>
    </source>
</evidence>
<dbReference type="GO" id="GO:0005524">
    <property type="term" value="F:ATP binding"/>
    <property type="evidence" value="ECO:0007669"/>
    <property type="project" value="UniProtKB-KW"/>
</dbReference>
<dbReference type="CDD" id="cd03250">
    <property type="entry name" value="ABCC_MRP_domain1"/>
    <property type="match status" value="1"/>
</dbReference>
<evidence type="ECO:0000256" key="11">
    <source>
        <dbReference type="SAM" id="SignalP"/>
    </source>
</evidence>
<dbReference type="CDD" id="cd18580">
    <property type="entry name" value="ABC_6TM_ABCC_D2"/>
    <property type="match status" value="1"/>
</dbReference>
<dbReference type="PANTHER" id="PTHR24223">
    <property type="entry name" value="ATP-BINDING CASSETTE SUB-FAMILY C"/>
    <property type="match status" value="1"/>
</dbReference>
<keyword evidence="6 14" id="KW-0067">ATP-binding</keyword>
<dbReference type="InterPro" id="IPR003439">
    <property type="entry name" value="ABC_transporter-like_ATP-bd"/>
</dbReference>
<evidence type="ECO:0000256" key="6">
    <source>
        <dbReference type="ARBA" id="ARBA00022840"/>
    </source>
</evidence>
<accession>A0A0L0D3T2</accession>
<dbReference type="CDD" id="cd03244">
    <property type="entry name" value="ABCC_MRP_domain2"/>
    <property type="match status" value="1"/>
</dbReference>
<evidence type="ECO:0000256" key="4">
    <source>
        <dbReference type="ARBA" id="ARBA00022692"/>
    </source>
</evidence>
<feature type="chain" id="PRO_5005537175" evidence="11">
    <location>
        <begin position="17"/>
        <end position="1386"/>
    </location>
</feature>
<feature type="transmembrane region" description="Helical" evidence="10">
    <location>
        <begin position="195"/>
        <end position="215"/>
    </location>
</feature>
<evidence type="ECO:0000256" key="10">
    <source>
        <dbReference type="SAM" id="Phobius"/>
    </source>
</evidence>
<comment type="similarity">
    <text evidence="2">Belongs to the ABC transporter superfamily. ABCC family. Conjugate transporter (TC 3.A.1.208) subfamily.</text>
</comment>
<dbReference type="SUPFAM" id="SSF90123">
    <property type="entry name" value="ABC transporter transmembrane region"/>
    <property type="match status" value="2"/>
</dbReference>
<dbReference type="PROSITE" id="PS50929">
    <property type="entry name" value="ABC_TM1F"/>
    <property type="match status" value="2"/>
</dbReference>
<dbReference type="Gene3D" id="3.40.50.300">
    <property type="entry name" value="P-loop containing nucleotide triphosphate hydrolases"/>
    <property type="match status" value="2"/>
</dbReference>
<dbReference type="GeneID" id="25563010"/>
<feature type="signal peptide" evidence="11">
    <location>
        <begin position="1"/>
        <end position="16"/>
    </location>
</feature>
<feature type="compositionally biased region" description="Polar residues" evidence="9">
    <location>
        <begin position="1372"/>
        <end position="1386"/>
    </location>
</feature>
<evidence type="ECO:0000256" key="9">
    <source>
        <dbReference type="SAM" id="MobiDB-lite"/>
    </source>
</evidence>
<keyword evidence="7 10" id="KW-1133">Transmembrane helix</keyword>
<dbReference type="SUPFAM" id="SSF52540">
    <property type="entry name" value="P-loop containing nucleoside triphosphate hydrolases"/>
    <property type="match status" value="2"/>
</dbReference>
<keyword evidence="5" id="KW-0547">Nucleotide-binding</keyword>
<dbReference type="OrthoDB" id="6500128at2759"/>
<dbReference type="Gene3D" id="1.20.1560.10">
    <property type="entry name" value="ABC transporter type 1, transmembrane domain"/>
    <property type="match status" value="2"/>
</dbReference>
<keyword evidence="15" id="KW-1185">Reference proteome</keyword>
<organism evidence="14 15">
    <name type="scientific">Thecamonas trahens ATCC 50062</name>
    <dbReference type="NCBI Taxonomy" id="461836"/>
    <lineage>
        <taxon>Eukaryota</taxon>
        <taxon>Apusozoa</taxon>
        <taxon>Apusomonadida</taxon>
        <taxon>Apusomonadidae</taxon>
        <taxon>Thecamonas</taxon>
    </lineage>
</organism>
<dbReference type="FunFam" id="1.20.1560.10:FF:000010">
    <property type="entry name" value="Multidrug resistance-associated ABC transporter"/>
    <property type="match status" value="1"/>
</dbReference>
<dbReference type="GO" id="GO:0016020">
    <property type="term" value="C:membrane"/>
    <property type="evidence" value="ECO:0007669"/>
    <property type="project" value="UniProtKB-SubCell"/>
</dbReference>
<evidence type="ECO:0000313" key="14">
    <source>
        <dbReference type="EMBL" id="KNC46969.1"/>
    </source>
</evidence>
<evidence type="ECO:0000313" key="15">
    <source>
        <dbReference type="Proteomes" id="UP000054408"/>
    </source>
</evidence>